<comment type="subcellular location">
    <subcellularLocation>
        <location evidence="2">Membrane</location>
        <topology evidence="2">Multi-pass membrane protein</topology>
    </subcellularLocation>
</comment>
<evidence type="ECO:0000256" key="10">
    <source>
        <dbReference type="ARBA" id="ARBA00023012"/>
    </source>
</evidence>
<dbReference type="InterPro" id="IPR036890">
    <property type="entry name" value="HATPase_C_sf"/>
</dbReference>
<evidence type="ECO:0000256" key="12">
    <source>
        <dbReference type="SAM" id="Phobius"/>
    </source>
</evidence>
<dbReference type="InterPro" id="IPR003661">
    <property type="entry name" value="HisK_dim/P_dom"/>
</dbReference>
<evidence type="ECO:0000256" key="6">
    <source>
        <dbReference type="ARBA" id="ARBA00022741"/>
    </source>
</evidence>
<dbReference type="AlphaFoldDB" id="M1WSP0"/>
<dbReference type="InterPro" id="IPR006189">
    <property type="entry name" value="CHASE_dom"/>
</dbReference>
<dbReference type="GO" id="GO:0005524">
    <property type="term" value="F:ATP binding"/>
    <property type="evidence" value="ECO:0007669"/>
    <property type="project" value="UniProtKB-KW"/>
</dbReference>
<evidence type="ECO:0000256" key="8">
    <source>
        <dbReference type="ARBA" id="ARBA00022840"/>
    </source>
</evidence>
<evidence type="ECO:0000256" key="1">
    <source>
        <dbReference type="ARBA" id="ARBA00000085"/>
    </source>
</evidence>
<evidence type="ECO:0000259" key="13">
    <source>
        <dbReference type="PROSITE" id="PS50109"/>
    </source>
</evidence>
<reference evidence="16 17" key="1">
    <citation type="journal article" date="2013" name="PLoS ONE">
        <title>The first genomic and proteomic characterization of a deep-sea sulfate reducer: insights into the piezophilic lifestyle of Desulfovibrio piezophilus.</title>
        <authorList>
            <person name="Pradel N."/>
            <person name="Ji B."/>
            <person name="Gimenez G."/>
            <person name="Talla E."/>
            <person name="Lenoble P."/>
            <person name="Garel M."/>
            <person name="Tamburini C."/>
            <person name="Fourquet P."/>
            <person name="Lebrun R."/>
            <person name="Bertin P."/>
            <person name="Denis Y."/>
            <person name="Pophillat M."/>
            <person name="Barbe V."/>
            <person name="Ollivier B."/>
            <person name="Dolla A."/>
        </authorList>
    </citation>
    <scope>NUCLEOTIDE SEQUENCE [LARGE SCALE GENOMIC DNA]</scope>
    <source>
        <strain evidence="17">DSM 10523 / SB164P1</strain>
    </source>
</reference>
<dbReference type="eggNOG" id="COG3452">
    <property type="taxonomic scope" value="Bacteria"/>
</dbReference>
<evidence type="ECO:0000256" key="2">
    <source>
        <dbReference type="ARBA" id="ARBA00004141"/>
    </source>
</evidence>
<keyword evidence="9 12" id="KW-1133">Transmembrane helix</keyword>
<dbReference type="PROSITE" id="PS50112">
    <property type="entry name" value="PAS"/>
    <property type="match status" value="2"/>
</dbReference>
<keyword evidence="7 16" id="KW-0418">Kinase</keyword>
<feature type="domain" description="PAC" evidence="15">
    <location>
        <begin position="367"/>
        <end position="419"/>
    </location>
</feature>
<feature type="domain" description="Histidine kinase" evidence="13">
    <location>
        <begin position="559"/>
        <end position="773"/>
    </location>
</feature>
<dbReference type="Gene3D" id="1.10.287.130">
    <property type="match status" value="1"/>
</dbReference>
<dbReference type="PATRIC" id="fig|879567.3.peg.1861"/>
<dbReference type="GO" id="GO:0000155">
    <property type="term" value="F:phosphorelay sensor kinase activity"/>
    <property type="evidence" value="ECO:0007669"/>
    <property type="project" value="InterPro"/>
</dbReference>
<reference evidence="17" key="2">
    <citation type="journal article" date="2013" name="Stand. Genomic Sci.">
        <title>Complete genome sequence of Desulfocapsa sulfexigens, a marine deltaproteobacterium specialized in disproportionating inorganic sulfur compounds.</title>
        <authorList>
            <person name="Finster K.W."/>
            <person name="Kjeldsen K.U."/>
            <person name="Kube M."/>
            <person name="Reinhardt R."/>
            <person name="Mussmann M."/>
            <person name="Amann R."/>
            <person name="Schreiber L."/>
        </authorList>
    </citation>
    <scope>NUCLEOTIDE SEQUENCE [LARGE SCALE GENOMIC DNA]</scope>
    <source>
        <strain evidence="17">DSM 10523 / SB164P1</strain>
    </source>
</reference>
<dbReference type="KEGG" id="dpi:BN4_11772"/>
<dbReference type="BioCyc" id="DPIE1322246:BN4_RS08890-MONOMER"/>
<evidence type="ECO:0000313" key="17">
    <source>
        <dbReference type="Proteomes" id="UP000011724"/>
    </source>
</evidence>
<keyword evidence="11 12" id="KW-0472">Membrane</keyword>
<dbReference type="eggNOG" id="COG2205">
    <property type="taxonomic scope" value="Bacteria"/>
</dbReference>
<accession>M1WSP0</accession>
<dbReference type="eggNOG" id="COG2202">
    <property type="taxonomic scope" value="Bacteria"/>
</dbReference>
<protein>
    <recommendedName>
        <fullName evidence="3">histidine kinase</fullName>
        <ecNumber evidence="3">2.7.13.3</ecNumber>
    </recommendedName>
</protein>
<dbReference type="SMART" id="SM01079">
    <property type="entry name" value="CHASE"/>
    <property type="match status" value="1"/>
</dbReference>
<dbReference type="GO" id="GO:0016020">
    <property type="term" value="C:membrane"/>
    <property type="evidence" value="ECO:0007669"/>
    <property type="project" value="UniProtKB-SubCell"/>
</dbReference>
<dbReference type="SMART" id="SM00091">
    <property type="entry name" value="PAS"/>
    <property type="match status" value="2"/>
</dbReference>
<dbReference type="InterPro" id="IPR000014">
    <property type="entry name" value="PAS"/>
</dbReference>
<evidence type="ECO:0000256" key="9">
    <source>
        <dbReference type="ARBA" id="ARBA00022989"/>
    </source>
</evidence>
<proteinExistence type="predicted"/>
<dbReference type="InterPro" id="IPR003594">
    <property type="entry name" value="HATPase_dom"/>
</dbReference>
<dbReference type="InterPro" id="IPR000700">
    <property type="entry name" value="PAS-assoc_C"/>
</dbReference>
<dbReference type="Pfam" id="PF00512">
    <property type="entry name" value="HisKA"/>
    <property type="match status" value="1"/>
</dbReference>
<keyword evidence="5 12" id="KW-0812">Transmembrane</keyword>
<sequence>MPRRIVYILPLLLGISLFGALVIGIYAEQERHAQKVRLEVFYKLSTLQGSFESGLNTRLQLAEAICSLVMLEPNLDQQVFSSFVRGLLINVSGVRSLELAKDNVTSHQFPMNRGSSPLGMTLLEDSPSDIQELVRRAMRTRQRQIMPPTATGQGEDVIVAATPVLLPGGEAAAPRIYWGVILMRIDANALYREAGMGRLSASLDVALRDPAGSQDGNGILFGRSDVFMMRPVVMSVPVPGGYWQMAAVPNPGWSDSPRLETIAMVGGGAILAVSGLLWATLYFLLNGLSEREKYRDLIQRAKSIILRLDVTGTISFCNEYGERFFGYAPGELVGKPLAGTLTPEKNLDGESMKRFIYRVLQNPAADLFNEAIHTRKTGEMVWVSWANESVLDRNGILVELLCVGTDITDRKLMEEALKQSERQYRMLADNVTDVIMGLDAEGRYTYVSPSDQALRGFGRRDVLSLPMEDFLTPMSGRIFAEGMMTLVGKAEGHKRAPSPSPSLTLDLEFLCADDTTVWLETRFGMLLNDTGELIGFQGVGRDITDRKRMEALRDDVERMARHDLKTPLGAVVGLPGEIRRVGDLSPVQETMLSTIENAGETMLQLINRSLDLFKMESGAYVLQKTSVDVLSVLECIQNETRTIVRAKGISIGKEVLDNPGADVFYLTAEEPLFRSMLSNLLLNALQASPPGGSVTVRLWQAEMVFIAIRNKGEVPDDIREVFFDKYSSAGSEGGSGLGTYSARLVARTHGGEITLDTSVPGETTITVSLPVSAAAVEGEPEAD</sequence>
<dbReference type="SUPFAM" id="SSF55785">
    <property type="entry name" value="PYP-like sensor domain (PAS domain)"/>
    <property type="match status" value="2"/>
</dbReference>
<organism evidence="16 17">
    <name type="scientific">Pseudodesulfovibrio piezophilus (strain DSM 21447 / JCM 15486 / C1TLV30)</name>
    <name type="common">Desulfovibrio piezophilus</name>
    <dbReference type="NCBI Taxonomy" id="1322246"/>
    <lineage>
        <taxon>Bacteria</taxon>
        <taxon>Pseudomonadati</taxon>
        <taxon>Thermodesulfobacteriota</taxon>
        <taxon>Desulfovibrionia</taxon>
        <taxon>Desulfovibrionales</taxon>
        <taxon>Desulfovibrionaceae</taxon>
    </lineage>
</organism>
<feature type="transmembrane region" description="Helical" evidence="12">
    <location>
        <begin position="6"/>
        <end position="27"/>
    </location>
</feature>
<dbReference type="EC" id="2.7.13.3" evidence="3"/>
<dbReference type="InterPro" id="IPR001610">
    <property type="entry name" value="PAC"/>
</dbReference>
<gene>
    <name evidence="16" type="ordered locus">BN4_11772</name>
</gene>
<comment type="catalytic activity">
    <reaction evidence="1">
        <text>ATP + protein L-histidine = ADP + protein N-phospho-L-histidine.</text>
        <dbReference type="EC" id="2.7.13.3"/>
    </reaction>
</comment>
<feature type="domain" description="PAC" evidence="15">
    <location>
        <begin position="503"/>
        <end position="555"/>
    </location>
</feature>
<dbReference type="CDD" id="cd00082">
    <property type="entry name" value="HisKA"/>
    <property type="match status" value="1"/>
</dbReference>
<feature type="domain" description="PAS" evidence="14">
    <location>
        <begin position="420"/>
        <end position="473"/>
    </location>
</feature>
<dbReference type="STRING" id="1322246.BN4_11772"/>
<dbReference type="PROSITE" id="PS50109">
    <property type="entry name" value="HIS_KIN"/>
    <property type="match status" value="1"/>
</dbReference>
<dbReference type="GO" id="GO:0000156">
    <property type="term" value="F:phosphorelay response regulator activity"/>
    <property type="evidence" value="ECO:0007669"/>
    <property type="project" value="TreeGrafter"/>
</dbReference>
<dbReference type="InterPro" id="IPR005467">
    <property type="entry name" value="His_kinase_dom"/>
</dbReference>
<dbReference type="SMART" id="SM00387">
    <property type="entry name" value="HATPase_c"/>
    <property type="match status" value="1"/>
</dbReference>
<keyword evidence="6" id="KW-0547">Nucleotide-binding</keyword>
<keyword evidence="8" id="KW-0067">ATP-binding</keyword>
<evidence type="ECO:0000259" key="14">
    <source>
        <dbReference type="PROSITE" id="PS50112"/>
    </source>
</evidence>
<evidence type="ECO:0000256" key="7">
    <source>
        <dbReference type="ARBA" id="ARBA00022777"/>
    </source>
</evidence>
<dbReference type="HOGENOM" id="CLU_008086_0_0_7"/>
<dbReference type="InterPro" id="IPR036097">
    <property type="entry name" value="HisK_dim/P_sf"/>
</dbReference>
<name>M1WSP0_PSEP2</name>
<dbReference type="EMBL" id="FO203427">
    <property type="protein sequence ID" value="CCH49007.1"/>
    <property type="molecule type" value="Genomic_DNA"/>
</dbReference>
<feature type="domain" description="PAS" evidence="14">
    <location>
        <begin position="290"/>
        <end position="363"/>
    </location>
</feature>
<dbReference type="OrthoDB" id="9787818at2"/>
<evidence type="ECO:0000256" key="4">
    <source>
        <dbReference type="ARBA" id="ARBA00022679"/>
    </source>
</evidence>
<dbReference type="GO" id="GO:0030295">
    <property type="term" value="F:protein kinase activator activity"/>
    <property type="evidence" value="ECO:0007669"/>
    <property type="project" value="TreeGrafter"/>
</dbReference>
<evidence type="ECO:0000313" key="16">
    <source>
        <dbReference type="EMBL" id="CCH49007.1"/>
    </source>
</evidence>
<dbReference type="PANTHER" id="PTHR42878">
    <property type="entry name" value="TWO-COMPONENT HISTIDINE KINASE"/>
    <property type="match status" value="1"/>
</dbReference>
<dbReference type="CDD" id="cd00130">
    <property type="entry name" value="PAS"/>
    <property type="match status" value="2"/>
</dbReference>
<dbReference type="Gene3D" id="3.30.565.10">
    <property type="entry name" value="Histidine kinase-like ATPase, C-terminal domain"/>
    <property type="match status" value="1"/>
</dbReference>
<dbReference type="Pfam" id="PF02518">
    <property type="entry name" value="HATPase_c"/>
    <property type="match status" value="1"/>
</dbReference>
<keyword evidence="10" id="KW-0902">Two-component regulatory system</keyword>
<keyword evidence="4" id="KW-0808">Transferase</keyword>
<dbReference type="CDD" id="cd00075">
    <property type="entry name" value="HATPase"/>
    <property type="match status" value="1"/>
</dbReference>
<evidence type="ECO:0000256" key="5">
    <source>
        <dbReference type="ARBA" id="ARBA00022692"/>
    </source>
</evidence>
<dbReference type="SUPFAM" id="SSF55874">
    <property type="entry name" value="ATPase domain of HSP90 chaperone/DNA topoisomerase II/histidine kinase"/>
    <property type="match status" value="1"/>
</dbReference>
<feature type="transmembrane region" description="Helical" evidence="12">
    <location>
        <begin position="262"/>
        <end position="285"/>
    </location>
</feature>
<dbReference type="Proteomes" id="UP000011724">
    <property type="component" value="Chromosome"/>
</dbReference>
<dbReference type="Pfam" id="PF08448">
    <property type="entry name" value="PAS_4"/>
    <property type="match status" value="1"/>
</dbReference>
<dbReference type="PROSITE" id="PS50113">
    <property type="entry name" value="PAC"/>
    <property type="match status" value="2"/>
</dbReference>
<dbReference type="Gene3D" id="3.30.450.20">
    <property type="entry name" value="PAS domain"/>
    <property type="match status" value="2"/>
</dbReference>
<dbReference type="InterPro" id="IPR050351">
    <property type="entry name" value="BphY/WalK/GraS-like"/>
</dbReference>
<dbReference type="SMART" id="SM00388">
    <property type="entry name" value="HisKA"/>
    <property type="match status" value="1"/>
</dbReference>
<keyword evidence="17" id="KW-1185">Reference proteome</keyword>
<dbReference type="PANTHER" id="PTHR42878:SF7">
    <property type="entry name" value="SENSOR HISTIDINE KINASE GLRK"/>
    <property type="match status" value="1"/>
</dbReference>
<dbReference type="NCBIfam" id="TIGR00229">
    <property type="entry name" value="sensory_box"/>
    <property type="match status" value="2"/>
</dbReference>
<dbReference type="InterPro" id="IPR013656">
    <property type="entry name" value="PAS_4"/>
</dbReference>
<evidence type="ECO:0000256" key="3">
    <source>
        <dbReference type="ARBA" id="ARBA00012438"/>
    </source>
</evidence>
<dbReference type="RefSeq" id="WP_015415051.1">
    <property type="nucleotide sequence ID" value="NC_020409.1"/>
</dbReference>
<evidence type="ECO:0000259" key="15">
    <source>
        <dbReference type="PROSITE" id="PS50113"/>
    </source>
</evidence>
<dbReference type="InterPro" id="IPR035965">
    <property type="entry name" value="PAS-like_dom_sf"/>
</dbReference>
<dbReference type="Pfam" id="PF00989">
    <property type="entry name" value="PAS"/>
    <property type="match status" value="1"/>
</dbReference>
<dbReference type="SMART" id="SM00086">
    <property type="entry name" value="PAC"/>
    <property type="match status" value="2"/>
</dbReference>
<dbReference type="GO" id="GO:0007234">
    <property type="term" value="P:osmosensory signaling via phosphorelay pathway"/>
    <property type="evidence" value="ECO:0007669"/>
    <property type="project" value="TreeGrafter"/>
</dbReference>
<evidence type="ECO:0000256" key="11">
    <source>
        <dbReference type="ARBA" id="ARBA00023136"/>
    </source>
</evidence>
<dbReference type="SUPFAM" id="SSF47384">
    <property type="entry name" value="Homodimeric domain of signal transducing histidine kinase"/>
    <property type="match status" value="1"/>
</dbReference>
<dbReference type="InterPro" id="IPR013767">
    <property type="entry name" value="PAS_fold"/>
</dbReference>